<dbReference type="Proteomes" id="UP000594778">
    <property type="component" value="Chromosome"/>
</dbReference>
<dbReference type="EMBL" id="CP065668">
    <property type="protein sequence ID" value="QPS10287.1"/>
    <property type="molecule type" value="Genomic_DNA"/>
</dbReference>
<dbReference type="AlphaFoldDB" id="A0A7T2W1D6"/>
<protein>
    <submittedName>
        <fullName evidence="1">Baseplate J/gp47 family protein</fullName>
    </submittedName>
</protein>
<gene>
    <name evidence="1" type="ORF">I6G66_09945</name>
</gene>
<name>A0A7T2W1D6_DELAC</name>
<evidence type="ECO:0000313" key="1">
    <source>
        <dbReference type="EMBL" id="QPS10287.1"/>
    </source>
</evidence>
<organism evidence="1 2">
    <name type="scientific">Delftia acidovorans</name>
    <name type="common">Pseudomonas acidovorans</name>
    <name type="synonym">Comamonas acidovorans</name>
    <dbReference type="NCBI Taxonomy" id="80866"/>
    <lineage>
        <taxon>Bacteria</taxon>
        <taxon>Pseudomonadati</taxon>
        <taxon>Pseudomonadota</taxon>
        <taxon>Betaproteobacteria</taxon>
        <taxon>Burkholderiales</taxon>
        <taxon>Comamonadaceae</taxon>
        <taxon>Delftia</taxon>
    </lineage>
</organism>
<dbReference type="RefSeq" id="WP_197956841.1">
    <property type="nucleotide sequence ID" value="NZ_CP065668.1"/>
</dbReference>
<accession>A0A7T2W1D6</accession>
<evidence type="ECO:0000313" key="2">
    <source>
        <dbReference type="Proteomes" id="UP000594778"/>
    </source>
</evidence>
<dbReference type="InterPro" id="IPR014507">
    <property type="entry name" value="Baseplate_assembly_J_pred"/>
</dbReference>
<reference evidence="1 2" key="1">
    <citation type="submission" date="2020-12" db="EMBL/GenBank/DDBJ databases">
        <title>FDA dAtabase for Regulatory Grade micrObial Sequences (FDA-ARGOS): Supporting development and validation of Infectious Disease Dx tests.</title>
        <authorList>
            <person name="Sproer C."/>
            <person name="Gronow S."/>
            <person name="Severitt S."/>
            <person name="Schroder I."/>
            <person name="Tallon L."/>
            <person name="Sadzewicz L."/>
            <person name="Zhao X."/>
            <person name="Boylan J."/>
            <person name="Ott S."/>
            <person name="Bowen H."/>
            <person name="Vavikolanu K."/>
            <person name="Mehta A."/>
            <person name="Aluvathingal J."/>
            <person name="Nadendla S."/>
            <person name="Lowell S."/>
            <person name="Myers T."/>
            <person name="Yan Y."/>
            <person name="Sichtig H."/>
        </authorList>
    </citation>
    <scope>NUCLEOTIDE SEQUENCE [LARGE SCALE GENOMIC DNA]</scope>
    <source>
        <strain evidence="1 2">FDAARGOS_909</strain>
    </source>
</reference>
<sequence>MTTTDLATLPPPVVVEPLDFEALVRDIKADVLARYPEAAEVLALESEPMVKLLEAFAFREMLYRARVNDAARAHLLAFATGGDLDHLGALPGVVRLAGEDDERLRLRIQLRIAALAGQGTREHYEFVALTASLNVRGAHAMQPAPGSVHVVLWLYDAGQDTVQQVRSALDDEAARMLGVVVSVGLAKPRPINVRARIWRTAGASPALLTDLAALLAANLGTQAALGRRVARSWITSILHAPGVAEVGYMADDAPAATTVLAADEYPVPGVVELIDAGVQ</sequence>
<proteinExistence type="predicted"/>
<dbReference type="PIRSF" id="PIRSF020481">
    <property type="entry name" value="BAP"/>
    <property type="match status" value="1"/>
</dbReference>